<dbReference type="Pfam" id="PF04266">
    <property type="entry name" value="ASCH"/>
    <property type="match status" value="1"/>
</dbReference>
<accession>A0ABV5KXU4</accession>
<evidence type="ECO:0000313" key="3">
    <source>
        <dbReference type="Proteomes" id="UP001589747"/>
    </source>
</evidence>
<dbReference type="Proteomes" id="UP001589747">
    <property type="component" value="Unassembled WGS sequence"/>
</dbReference>
<name>A0ABV5KXU4_9BACL</name>
<evidence type="ECO:0000259" key="1">
    <source>
        <dbReference type="Pfam" id="PF04266"/>
    </source>
</evidence>
<sequence length="114" mass="12867">MKGLIIKPYWADLILSGQKTWEIRGSRTHQRGRIGIIKSGSGEVCGSVDLVDCIPIHDNDDPDMLIANQDKHHVPFGAIPYRKPWAWVLENPTVYTDPVPYKHPLGAVIWVNLE</sequence>
<dbReference type="Gene3D" id="2.30.130.30">
    <property type="entry name" value="Hypothetical protein"/>
    <property type="match status" value="1"/>
</dbReference>
<keyword evidence="3" id="KW-1185">Reference proteome</keyword>
<dbReference type="InterPro" id="IPR007374">
    <property type="entry name" value="ASCH_domain"/>
</dbReference>
<protein>
    <submittedName>
        <fullName evidence="2">ASCH domain-containing protein</fullName>
    </submittedName>
</protein>
<dbReference type="EMBL" id="JBHMDO010000047">
    <property type="protein sequence ID" value="MFB9330046.1"/>
    <property type="molecule type" value="Genomic_DNA"/>
</dbReference>
<proteinExistence type="predicted"/>
<reference evidence="2 3" key="1">
    <citation type="submission" date="2024-09" db="EMBL/GenBank/DDBJ databases">
        <authorList>
            <person name="Sun Q."/>
            <person name="Mori K."/>
        </authorList>
    </citation>
    <scope>NUCLEOTIDE SEQUENCE [LARGE SCALE GENOMIC DNA]</scope>
    <source>
        <strain evidence="2 3">TISTR 2452</strain>
    </source>
</reference>
<feature type="domain" description="ASCH" evidence="1">
    <location>
        <begin position="6"/>
        <end position="56"/>
    </location>
</feature>
<dbReference type="SUPFAM" id="SSF88697">
    <property type="entry name" value="PUA domain-like"/>
    <property type="match status" value="1"/>
</dbReference>
<organism evidence="2 3">
    <name type="scientific">Paenibacillus aurantiacus</name>
    <dbReference type="NCBI Taxonomy" id="1936118"/>
    <lineage>
        <taxon>Bacteria</taxon>
        <taxon>Bacillati</taxon>
        <taxon>Bacillota</taxon>
        <taxon>Bacilli</taxon>
        <taxon>Bacillales</taxon>
        <taxon>Paenibacillaceae</taxon>
        <taxon>Paenibacillus</taxon>
    </lineage>
</organism>
<dbReference type="RefSeq" id="WP_377500867.1">
    <property type="nucleotide sequence ID" value="NZ_JBHMDO010000047.1"/>
</dbReference>
<evidence type="ECO:0000313" key="2">
    <source>
        <dbReference type="EMBL" id="MFB9330046.1"/>
    </source>
</evidence>
<dbReference type="InterPro" id="IPR015947">
    <property type="entry name" value="PUA-like_sf"/>
</dbReference>
<gene>
    <name evidence="2" type="ORF">ACFFSY_29235</name>
</gene>
<comment type="caution">
    <text evidence="2">The sequence shown here is derived from an EMBL/GenBank/DDBJ whole genome shotgun (WGS) entry which is preliminary data.</text>
</comment>